<proteinExistence type="predicted"/>
<evidence type="ECO:0000313" key="1">
    <source>
        <dbReference type="EMBL" id="CEK52583.1"/>
    </source>
</evidence>
<accession>A0A0B6Y8Y2</accession>
<protein>
    <submittedName>
        <fullName evidence="1">Uncharacterized protein</fullName>
    </submittedName>
</protein>
<dbReference type="AlphaFoldDB" id="A0A0B6Y8Y2"/>
<gene>
    <name evidence="1" type="primary">ORF17310</name>
</gene>
<name>A0A0B6Y8Y2_9EUPU</name>
<organism evidence="1">
    <name type="scientific">Arion vulgaris</name>
    <dbReference type="NCBI Taxonomy" id="1028688"/>
    <lineage>
        <taxon>Eukaryota</taxon>
        <taxon>Metazoa</taxon>
        <taxon>Spiralia</taxon>
        <taxon>Lophotrochozoa</taxon>
        <taxon>Mollusca</taxon>
        <taxon>Gastropoda</taxon>
        <taxon>Heterobranchia</taxon>
        <taxon>Euthyneura</taxon>
        <taxon>Panpulmonata</taxon>
        <taxon>Eupulmonata</taxon>
        <taxon>Stylommatophora</taxon>
        <taxon>Helicina</taxon>
        <taxon>Arionoidea</taxon>
        <taxon>Arionidae</taxon>
        <taxon>Arion</taxon>
    </lineage>
</organism>
<sequence>MTRVVNRSVYKVRAGAHDDPVQEEKMTVGRAATSDNIRPAGTGENYRKLDHNRHVTSFQYC</sequence>
<reference evidence="1" key="1">
    <citation type="submission" date="2014-12" db="EMBL/GenBank/DDBJ databases">
        <title>Insight into the proteome of Arion vulgaris.</title>
        <authorList>
            <person name="Aradska J."/>
            <person name="Bulat T."/>
            <person name="Smidak R."/>
            <person name="Sarate P."/>
            <person name="Gangsoo J."/>
            <person name="Sialana F."/>
            <person name="Bilban M."/>
            <person name="Lubec G."/>
        </authorList>
    </citation>
    <scope>NUCLEOTIDE SEQUENCE</scope>
    <source>
        <tissue evidence="1">Skin</tissue>
    </source>
</reference>
<dbReference type="EMBL" id="HACG01005718">
    <property type="protein sequence ID" value="CEK52583.1"/>
    <property type="molecule type" value="Transcribed_RNA"/>
</dbReference>